<dbReference type="SUPFAM" id="SSF51445">
    <property type="entry name" value="(Trans)glycosidases"/>
    <property type="match status" value="1"/>
</dbReference>
<evidence type="ECO:0000256" key="3">
    <source>
        <dbReference type="ARBA" id="ARBA00012595"/>
    </source>
</evidence>
<dbReference type="EMBL" id="MU069802">
    <property type="protein sequence ID" value="KAF5833596.1"/>
    <property type="molecule type" value="Genomic_DNA"/>
</dbReference>
<dbReference type="SMART" id="SM00810">
    <property type="entry name" value="Alpha-amyl_C2"/>
    <property type="match status" value="1"/>
</dbReference>
<comment type="similarity">
    <text evidence="2">Belongs to the glycosyl hydrolase 13 family.</text>
</comment>
<dbReference type="PANTHER" id="PTHR43447">
    <property type="entry name" value="ALPHA-AMYLASE"/>
    <property type="match status" value="1"/>
</dbReference>
<evidence type="ECO:0000256" key="4">
    <source>
        <dbReference type="ARBA" id="ARBA00022801"/>
    </source>
</evidence>
<proteinExistence type="inferred from homology"/>
<sequence length="228" mass="25593">MAFGEYWDSCNYTDSVLDYDQDSHRLQTLNWCEATGGKASAFDFTTKGILQDALRRNERWRLADPEGRPPGTMGLWPSRAVTILDNHDTGSTQNHWPFPSKNIQEGYAYILTHPGTPCVFYDHLYSAYQSGERSLDSLRKERSSRKLRKPLHDLIALRSKHGIHARSSVKILQATGDLYAAIVDDKVAVKLGPAEWEPQAQGIQLGRGKQPKLAVSGFQFSVWEAADA</sequence>
<dbReference type="Gene3D" id="3.20.20.80">
    <property type="entry name" value="Glycosidases"/>
    <property type="match status" value="1"/>
</dbReference>
<evidence type="ECO:0000259" key="7">
    <source>
        <dbReference type="SMART" id="SM00810"/>
    </source>
</evidence>
<evidence type="ECO:0000313" key="9">
    <source>
        <dbReference type="Proteomes" id="UP000815325"/>
    </source>
</evidence>
<dbReference type="InterPro" id="IPR013780">
    <property type="entry name" value="Glyco_hydro_b"/>
</dbReference>
<organism evidence="8 9">
    <name type="scientific">Dunaliella salina</name>
    <name type="common">Green alga</name>
    <name type="synonym">Protococcus salinus</name>
    <dbReference type="NCBI Taxonomy" id="3046"/>
    <lineage>
        <taxon>Eukaryota</taxon>
        <taxon>Viridiplantae</taxon>
        <taxon>Chlorophyta</taxon>
        <taxon>core chlorophytes</taxon>
        <taxon>Chlorophyceae</taxon>
        <taxon>CS clade</taxon>
        <taxon>Chlamydomonadales</taxon>
        <taxon>Dunaliellaceae</taxon>
        <taxon>Dunaliella</taxon>
    </lineage>
</organism>
<dbReference type="EC" id="3.2.1.1" evidence="3"/>
<feature type="domain" description="Alpha-amylase C-terminal beta-sheet" evidence="7">
    <location>
        <begin position="159"/>
        <end position="225"/>
    </location>
</feature>
<dbReference type="SUPFAM" id="SSF51011">
    <property type="entry name" value="Glycosyl hydrolase domain"/>
    <property type="match status" value="1"/>
</dbReference>
<evidence type="ECO:0000256" key="1">
    <source>
        <dbReference type="ARBA" id="ARBA00000548"/>
    </source>
</evidence>
<evidence type="ECO:0000313" key="8">
    <source>
        <dbReference type="EMBL" id="KAF5833596.1"/>
    </source>
</evidence>
<protein>
    <recommendedName>
        <fullName evidence="3">alpha-amylase</fullName>
        <ecNumber evidence="3">3.2.1.1</ecNumber>
    </recommendedName>
    <alternativeName>
        <fullName evidence="6">1,4-alpha-D-glucan glucanohydrolase</fullName>
    </alternativeName>
</protein>
<keyword evidence="5" id="KW-0326">Glycosidase</keyword>
<reference evidence="8" key="1">
    <citation type="submission" date="2017-08" db="EMBL/GenBank/DDBJ databases">
        <authorList>
            <person name="Polle J.E."/>
            <person name="Barry K."/>
            <person name="Cushman J."/>
            <person name="Schmutz J."/>
            <person name="Tran D."/>
            <person name="Hathwaick L.T."/>
            <person name="Yim W.C."/>
            <person name="Jenkins J."/>
            <person name="Mckie-Krisberg Z.M."/>
            <person name="Prochnik S."/>
            <person name="Lindquist E."/>
            <person name="Dockter R.B."/>
            <person name="Adam C."/>
            <person name="Molina H."/>
            <person name="Bunkerborg J."/>
            <person name="Jin E."/>
            <person name="Buchheim M."/>
            <person name="Magnuson J."/>
        </authorList>
    </citation>
    <scope>NUCLEOTIDE SEQUENCE</scope>
    <source>
        <strain evidence="8">CCAP 19/18</strain>
    </source>
</reference>
<dbReference type="Gene3D" id="2.60.40.1180">
    <property type="entry name" value="Golgi alpha-mannosidase II"/>
    <property type="match status" value="1"/>
</dbReference>
<evidence type="ECO:0000256" key="2">
    <source>
        <dbReference type="ARBA" id="ARBA00008061"/>
    </source>
</evidence>
<evidence type="ECO:0000256" key="5">
    <source>
        <dbReference type="ARBA" id="ARBA00023295"/>
    </source>
</evidence>
<dbReference type="GO" id="GO:0016787">
    <property type="term" value="F:hydrolase activity"/>
    <property type="evidence" value="ECO:0007669"/>
    <property type="project" value="UniProtKB-KW"/>
</dbReference>
<comment type="caution">
    <text evidence="8">The sequence shown here is derived from an EMBL/GenBank/DDBJ whole genome shotgun (WGS) entry which is preliminary data.</text>
</comment>
<dbReference type="Pfam" id="PF07821">
    <property type="entry name" value="Alpha-amyl_C2"/>
    <property type="match status" value="1"/>
</dbReference>
<dbReference type="InterPro" id="IPR017853">
    <property type="entry name" value="GH"/>
</dbReference>
<dbReference type="InterPro" id="IPR012850">
    <property type="entry name" value="A-amylase_bs_C"/>
</dbReference>
<comment type="catalytic activity">
    <reaction evidence="1">
        <text>Endohydrolysis of (1-&gt;4)-alpha-D-glucosidic linkages in polysaccharides containing three or more (1-&gt;4)-alpha-linked D-glucose units.</text>
        <dbReference type="EC" id="3.2.1.1"/>
    </reaction>
</comment>
<accession>A0ABQ7GG66</accession>
<gene>
    <name evidence="8" type="ORF">DUNSADRAFT_10047</name>
</gene>
<dbReference type="Proteomes" id="UP000815325">
    <property type="component" value="Unassembled WGS sequence"/>
</dbReference>
<keyword evidence="4 8" id="KW-0378">Hydrolase</keyword>
<name>A0ABQ7GG66_DUNSA</name>
<evidence type="ECO:0000256" key="6">
    <source>
        <dbReference type="ARBA" id="ARBA00030238"/>
    </source>
</evidence>
<keyword evidence="9" id="KW-1185">Reference proteome</keyword>